<dbReference type="Proteomes" id="UP000002051">
    <property type="component" value="Chromosome 5"/>
</dbReference>
<evidence type="ECO:0000313" key="2">
    <source>
        <dbReference type="EMBL" id="AES94710.2"/>
    </source>
</evidence>
<name>G7K6Q3_MEDTR</name>
<dbReference type="EMBL" id="CM001221">
    <property type="protein sequence ID" value="AES94710.2"/>
    <property type="molecule type" value="Genomic_DNA"/>
</dbReference>
<accession>A0A0C3XCH5</accession>
<keyword evidence="4" id="KW-1185">Reference proteome</keyword>
<protein>
    <submittedName>
        <fullName evidence="2">Transmembrane protein, putative</fullName>
    </submittedName>
</protein>
<dbReference type="HOGENOM" id="CLU_2691495_0_0_1"/>
<dbReference type="PaxDb" id="3880-AES94710"/>
<feature type="transmembrane region" description="Helical" evidence="1">
    <location>
        <begin position="55"/>
        <end position="73"/>
    </location>
</feature>
<organism evidence="2 4">
    <name type="scientific">Medicago truncatula</name>
    <name type="common">Barrel medic</name>
    <name type="synonym">Medicago tribuloides</name>
    <dbReference type="NCBI Taxonomy" id="3880"/>
    <lineage>
        <taxon>Eukaryota</taxon>
        <taxon>Viridiplantae</taxon>
        <taxon>Streptophyta</taxon>
        <taxon>Embryophyta</taxon>
        <taxon>Tracheophyta</taxon>
        <taxon>Spermatophyta</taxon>
        <taxon>Magnoliopsida</taxon>
        <taxon>eudicotyledons</taxon>
        <taxon>Gunneridae</taxon>
        <taxon>Pentapetalae</taxon>
        <taxon>rosids</taxon>
        <taxon>fabids</taxon>
        <taxon>Fabales</taxon>
        <taxon>Fabaceae</taxon>
        <taxon>Papilionoideae</taxon>
        <taxon>50 kb inversion clade</taxon>
        <taxon>NPAAA clade</taxon>
        <taxon>Hologalegina</taxon>
        <taxon>IRL clade</taxon>
        <taxon>Trifolieae</taxon>
        <taxon>Medicago</taxon>
    </lineage>
</organism>
<keyword evidence="1 2" id="KW-0812">Transmembrane</keyword>
<dbReference type="AlphaFoldDB" id="G7K6Q3"/>
<evidence type="ECO:0000313" key="3">
    <source>
        <dbReference type="EnsemblPlants" id="AES94710"/>
    </source>
</evidence>
<dbReference type="EnsemblPlants" id="AES94710">
    <property type="protein sequence ID" value="AES94710"/>
    <property type="gene ID" value="MTR_5g017480"/>
</dbReference>
<reference evidence="2 4" key="2">
    <citation type="journal article" date="2014" name="BMC Genomics">
        <title>An improved genome release (version Mt4.0) for the model legume Medicago truncatula.</title>
        <authorList>
            <person name="Tang H."/>
            <person name="Krishnakumar V."/>
            <person name="Bidwell S."/>
            <person name="Rosen B."/>
            <person name="Chan A."/>
            <person name="Zhou S."/>
            <person name="Gentzbittel L."/>
            <person name="Childs K.L."/>
            <person name="Yandell M."/>
            <person name="Gundlach H."/>
            <person name="Mayer K.F."/>
            <person name="Schwartz D.C."/>
            <person name="Town C.D."/>
        </authorList>
    </citation>
    <scope>GENOME REANNOTATION</scope>
    <source>
        <strain evidence="3 4">cv. Jemalong A17</strain>
    </source>
</reference>
<evidence type="ECO:0000256" key="1">
    <source>
        <dbReference type="SAM" id="Phobius"/>
    </source>
</evidence>
<sequence length="74" mass="8142">MLVVSIPKGMTSKWIECPPPTPTPQAKKCIMVPHPLVFLGFLRPPQKTPNEGGNLYFAVVVVVFVSLFVCRMAS</sequence>
<accession>G7K6Q3</accession>
<gene>
    <name evidence="2" type="ordered locus">MTR_5g017480</name>
</gene>
<keyword evidence="1" id="KW-0472">Membrane</keyword>
<evidence type="ECO:0000313" key="4">
    <source>
        <dbReference type="Proteomes" id="UP000002051"/>
    </source>
</evidence>
<reference evidence="3" key="3">
    <citation type="submission" date="2015-04" db="UniProtKB">
        <authorList>
            <consortium name="EnsemblPlants"/>
        </authorList>
    </citation>
    <scope>IDENTIFICATION</scope>
    <source>
        <strain evidence="3">cv. Jemalong A17</strain>
    </source>
</reference>
<reference evidence="2 4" key="1">
    <citation type="journal article" date="2011" name="Nature">
        <title>The Medicago genome provides insight into the evolution of rhizobial symbioses.</title>
        <authorList>
            <person name="Young N.D."/>
            <person name="Debelle F."/>
            <person name="Oldroyd G.E."/>
            <person name="Geurts R."/>
            <person name="Cannon S.B."/>
            <person name="Udvardi M.K."/>
            <person name="Benedito V.A."/>
            <person name="Mayer K.F."/>
            <person name="Gouzy J."/>
            <person name="Schoof H."/>
            <person name="Van de Peer Y."/>
            <person name="Proost S."/>
            <person name="Cook D.R."/>
            <person name="Meyers B.C."/>
            <person name="Spannagl M."/>
            <person name="Cheung F."/>
            <person name="De Mita S."/>
            <person name="Krishnakumar V."/>
            <person name="Gundlach H."/>
            <person name="Zhou S."/>
            <person name="Mudge J."/>
            <person name="Bharti A.K."/>
            <person name="Murray J.D."/>
            <person name="Naoumkina M.A."/>
            <person name="Rosen B."/>
            <person name="Silverstein K.A."/>
            <person name="Tang H."/>
            <person name="Rombauts S."/>
            <person name="Zhao P.X."/>
            <person name="Zhou P."/>
            <person name="Barbe V."/>
            <person name="Bardou P."/>
            <person name="Bechner M."/>
            <person name="Bellec A."/>
            <person name="Berger A."/>
            <person name="Berges H."/>
            <person name="Bidwell S."/>
            <person name="Bisseling T."/>
            <person name="Choisne N."/>
            <person name="Couloux A."/>
            <person name="Denny R."/>
            <person name="Deshpande S."/>
            <person name="Dai X."/>
            <person name="Doyle J.J."/>
            <person name="Dudez A.M."/>
            <person name="Farmer A.D."/>
            <person name="Fouteau S."/>
            <person name="Franken C."/>
            <person name="Gibelin C."/>
            <person name="Gish J."/>
            <person name="Goldstein S."/>
            <person name="Gonzalez A.J."/>
            <person name="Green P.J."/>
            <person name="Hallab A."/>
            <person name="Hartog M."/>
            <person name="Hua A."/>
            <person name="Humphray S.J."/>
            <person name="Jeong D.H."/>
            <person name="Jing Y."/>
            <person name="Jocker A."/>
            <person name="Kenton S.M."/>
            <person name="Kim D.J."/>
            <person name="Klee K."/>
            <person name="Lai H."/>
            <person name="Lang C."/>
            <person name="Lin S."/>
            <person name="Macmil S.L."/>
            <person name="Magdelenat G."/>
            <person name="Matthews L."/>
            <person name="McCorrison J."/>
            <person name="Monaghan E.L."/>
            <person name="Mun J.H."/>
            <person name="Najar F.Z."/>
            <person name="Nicholson C."/>
            <person name="Noirot C."/>
            <person name="O'Bleness M."/>
            <person name="Paule C.R."/>
            <person name="Poulain J."/>
            <person name="Prion F."/>
            <person name="Qin B."/>
            <person name="Qu C."/>
            <person name="Retzel E.F."/>
            <person name="Riddle C."/>
            <person name="Sallet E."/>
            <person name="Samain S."/>
            <person name="Samson N."/>
            <person name="Sanders I."/>
            <person name="Saurat O."/>
            <person name="Scarpelli C."/>
            <person name="Schiex T."/>
            <person name="Segurens B."/>
            <person name="Severin A.J."/>
            <person name="Sherrier D.J."/>
            <person name="Shi R."/>
            <person name="Sims S."/>
            <person name="Singer S.R."/>
            <person name="Sinharoy S."/>
            <person name="Sterck L."/>
            <person name="Viollet A."/>
            <person name="Wang B.B."/>
            <person name="Wang K."/>
            <person name="Wang M."/>
            <person name="Wang X."/>
            <person name="Warfsmann J."/>
            <person name="Weissenbach J."/>
            <person name="White D.D."/>
            <person name="White J.D."/>
            <person name="Wiley G.B."/>
            <person name="Wincker P."/>
            <person name="Xing Y."/>
            <person name="Yang L."/>
            <person name="Yao Z."/>
            <person name="Ying F."/>
            <person name="Zhai J."/>
            <person name="Zhou L."/>
            <person name="Zuber A."/>
            <person name="Denarie J."/>
            <person name="Dixon R.A."/>
            <person name="May G.D."/>
            <person name="Schwartz D.C."/>
            <person name="Rogers J."/>
            <person name="Quetier F."/>
            <person name="Town C.D."/>
            <person name="Roe B.A."/>
        </authorList>
    </citation>
    <scope>NUCLEOTIDE SEQUENCE [LARGE SCALE GENOMIC DNA]</scope>
    <source>
        <strain evidence="2">A17</strain>
        <strain evidence="3 4">cv. Jemalong A17</strain>
    </source>
</reference>
<proteinExistence type="predicted"/>
<keyword evidence="1" id="KW-1133">Transmembrane helix</keyword>